<dbReference type="RefSeq" id="XP_003682426.1">
    <property type="nucleotide sequence ID" value="XM_003682378.1"/>
</dbReference>
<dbReference type="GeneID" id="11501810"/>
<accession>G8ZX71</accession>
<name>G8ZX71_TORDE</name>
<dbReference type="eggNOG" id="ENOG502SGNS">
    <property type="taxonomic scope" value="Eukaryota"/>
</dbReference>
<dbReference type="EMBL" id="HE616747">
    <property type="protein sequence ID" value="CCE93215.1"/>
    <property type="molecule type" value="Genomic_DNA"/>
</dbReference>
<proteinExistence type="predicted"/>
<dbReference type="KEGG" id="tdl:TDEL_0F04040"/>
<evidence type="ECO:0000256" key="1">
    <source>
        <dbReference type="SAM" id="MobiDB-lite"/>
    </source>
</evidence>
<dbReference type="InParanoid" id="G8ZX71"/>
<dbReference type="AlphaFoldDB" id="G8ZX71"/>
<organism evidence="2 3">
    <name type="scientific">Torulaspora delbrueckii</name>
    <name type="common">Yeast</name>
    <name type="synonym">Candida colliculosa</name>
    <dbReference type="NCBI Taxonomy" id="4950"/>
    <lineage>
        <taxon>Eukaryota</taxon>
        <taxon>Fungi</taxon>
        <taxon>Dikarya</taxon>
        <taxon>Ascomycota</taxon>
        <taxon>Saccharomycotina</taxon>
        <taxon>Saccharomycetes</taxon>
        <taxon>Saccharomycetales</taxon>
        <taxon>Saccharomycetaceae</taxon>
        <taxon>Torulaspora</taxon>
    </lineage>
</organism>
<dbReference type="HOGENOM" id="CLU_041586_0_0_1"/>
<reference evidence="2 3" key="1">
    <citation type="journal article" date="2011" name="Proc. Natl. Acad. Sci. U.S.A.">
        <title>Evolutionary erosion of yeast sex chromosomes by mating-type switching accidents.</title>
        <authorList>
            <person name="Gordon J.L."/>
            <person name="Armisen D."/>
            <person name="Proux-Wera E."/>
            <person name="Oheigeartaigh S.S."/>
            <person name="Byrne K.P."/>
            <person name="Wolfe K.H."/>
        </authorList>
    </citation>
    <scope>NUCLEOTIDE SEQUENCE [LARGE SCALE GENOMIC DNA]</scope>
    <source>
        <strain evidence="3">ATCC 10662 / CBS 1146 / NBRC 0425 / NCYC 2629 / NRRL Y-866</strain>
    </source>
</reference>
<dbReference type="OrthoDB" id="4088353at2759"/>
<gene>
    <name evidence="2" type="primary">TDEL0F04040</name>
    <name evidence="2" type="ORF">TDEL_0F04040</name>
</gene>
<keyword evidence="3" id="KW-1185">Reference proteome</keyword>
<evidence type="ECO:0000313" key="2">
    <source>
        <dbReference type="EMBL" id="CCE93215.1"/>
    </source>
</evidence>
<feature type="compositionally biased region" description="Polar residues" evidence="1">
    <location>
        <begin position="33"/>
        <end position="43"/>
    </location>
</feature>
<evidence type="ECO:0000313" key="3">
    <source>
        <dbReference type="Proteomes" id="UP000005627"/>
    </source>
</evidence>
<dbReference type="FunCoup" id="G8ZX71">
    <property type="interactions" value="34"/>
</dbReference>
<protein>
    <submittedName>
        <fullName evidence="2">Uncharacterized protein</fullName>
    </submittedName>
</protein>
<dbReference type="Proteomes" id="UP000005627">
    <property type="component" value="Chromosome 6"/>
</dbReference>
<sequence length="363" mass="41761">MLMSTVIVQDRVLKRGLTLLEGRSSDPDMGNMKQETQSVTPSMSSVMSQIRKCVVGDEVYSSEDELEPLQELGMKRKLSEETTTTLSTMASDESHPLAVASVGERPDSPQPVFKSLNMIDLDLECEWTVEDIVQRYRPVYERRVRRSSVDFEINRDRRNSQTRLYSDRVELEQWPSAEENPVVQDSHELVVPNRRTRQRSLNPNFFKLYAMEMSCKNNRLLPDINVDEQILSRLSYKEIQALDIQASLTEQEHVTADGIRLALVTRKKLWSDMVPEQRQDLFGESVPWNLKFVAHEDQPSEETKESSLVRVESDLKPWLFDDNLVHNKMLKPCGKLRLGASPATGEIQYVVKGWCDKRFAPLT</sequence>
<feature type="region of interest" description="Disordered" evidence="1">
    <location>
        <begin position="21"/>
        <end position="43"/>
    </location>
</feature>
<dbReference type="GO" id="GO:0035556">
    <property type="term" value="P:intracellular signal transduction"/>
    <property type="evidence" value="ECO:0007669"/>
    <property type="project" value="EnsemblFungi"/>
</dbReference>